<gene>
    <name evidence="2" type="ORF">E0F88_19950</name>
</gene>
<dbReference type="EMBL" id="SMFL01000007">
    <property type="protein sequence ID" value="TDE13318.1"/>
    <property type="molecule type" value="Genomic_DNA"/>
</dbReference>
<dbReference type="Pfam" id="PF08808">
    <property type="entry name" value="RES"/>
    <property type="match status" value="1"/>
</dbReference>
<accession>A0A4V2Z3N2</accession>
<dbReference type="OrthoDB" id="9789501at2"/>
<sequence>MLVYRIGRTKFAEDLTGEGARLNGGRWNHKLIPCIYTSESRALALLEYTANVNIEDIPRALSVSVFEIPDNEIFEIPLSGLPGDWALSPAPSSAKELGSALLATHLVVKVPSAIVADEFNYLLNPRHPKSSALKILSIRDFVYDVRLKLK</sequence>
<protein>
    <submittedName>
        <fullName evidence="2">RES domain-containing protein</fullName>
    </submittedName>
</protein>
<feature type="domain" description="RES" evidence="1">
    <location>
        <begin position="14"/>
        <end position="137"/>
    </location>
</feature>
<dbReference type="AlphaFoldDB" id="A0A4V2Z3N2"/>
<dbReference type="Proteomes" id="UP000294850">
    <property type="component" value="Unassembled WGS sequence"/>
</dbReference>
<proteinExistence type="predicted"/>
<evidence type="ECO:0000313" key="2">
    <source>
        <dbReference type="EMBL" id="TDE13318.1"/>
    </source>
</evidence>
<name>A0A4V2Z3N2_9BACT</name>
<evidence type="ECO:0000259" key="1">
    <source>
        <dbReference type="SMART" id="SM00953"/>
    </source>
</evidence>
<dbReference type="SMART" id="SM00953">
    <property type="entry name" value="RES"/>
    <property type="match status" value="1"/>
</dbReference>
<organism evidence="2 3">
    <name type="scientific">Dyadobacter psychrotolerans</name>
    <dbReference type="NCBI Taxonomy" id="2541721"/>
    <lineage>
        <taxon>Bacteria</taxon>
        <taxon>Pseudomonadati</taxon>
        <taxon>Bacteroidota</taxon>
        <taxon>Cytophagia</taxon>
        <taxon>Cytophagales</taxon>
        <taxon>Spirosomataceae</taxon>
        <taxon>Dyadobacter</taxon>
    </lineage>
</organism>
<comment type="caution">
    <text evidence="2">The sequence shown here is derived from an EMBL/GenBank/DDBJ whole genome shotgun (WGS) entry which is preliminary data.</text>
</comment>
<keyword evidence="3" id="KW-1185">Reference proteome</keyword>
<reference evidence="2 3" key="1">
    <citation type="submission" date="2019-03" db="EMBL/GenBank/DDBJ databases">
        <title>Dyadobacter AR-3-6 sp. nov., isolated from arctic soil.</title>
        <authorList>
            <person name="Chaudhary D.K."/>
        </authorList>
    </citation>
    <scope>NUCLEOTIDE SEQUENCE [LARGE SCALE GENOMIC DNA]</scope>
    <source>
        <strain evidence="2 3">AR-3-6</strain>
    </source>
</reference>
<dbReference type="RefSeq" id="WP_131960039.1">
    <property type="nucleotide sequence ID" value="NZ_SMFL01000007.1"/>
</dbReference>
<evidence type="ECO:0000313" key="3">
    <source>
        <dbReference type="Proteomes" id="UP000294850"/>
    </source>
</evidence>
<dbReference type="InterPro" id="IPR014914">
    <property type="entry name" value="RES_dom"/>
</dbReference>